<comment type="caution">
    <text evidence="2">The sequence shown here is derived from an EMBL/GenBank/DDBJ whole genome shotgun (WGS) entry which is preliminary data.</text>
</comment>
<name>A0A482T4S5_HALHI</name>
<feature type="region of interest" description="Disordered" evidence="1">
    <location>
        <begin position="74"/>
        <end position="103"/>
    </location>
</feature>
<evidence type="ECO:0000313" key="2">
    <source>
        <dbReference type="EMBL" id="RYJ09930.1"/>
    </source>
</evidence>
<accession>A0A482T4S5</accession>
<protein>
    <submittedName>
        <fullName evidence="2">Uncharacterized protein</fullName>
    </submittedName>
</protein>
<evidence type="ECO:0000256" key="1">
    <source>
        <dbReference type="SAM" id="MobiDB-lite"/>
    </source>
</evidence>
<feature type="compositionally biased region" description="Basic and acidic residues" evidence="1">
    <location>
        <begin position="74"/>
        <end position="95"/>
    </location>
</feature>
<evidence type="ECO:0000313" key="3">
    <source>
        <dbReference type="Proteomes" id="UP000293535"/>
    </source>
</evidence>
<dbReference type="RefSeq" id="WP_129755383.1">
    <property type="nucleotide sequence ID" value="NZ_JAFKAA010000002.1"/>
</dbReference>
<dbReference type="Proteomes" id="UP000293535">
    <property type="component" value="Unassembled WGS sequence"/>
</dbReference>
<organism evidence="2 3">
    <name type="scientific">Haloarcula hispanica</name>
    <dbReference type="NCBI Taxonomy" id="51589"/>
    <lineage>
        <taxon>Archaea</taxon>
        <taxon>Methanobacteriati</taxon>
        <taxon>Methanobacteriota</taxon>
        <taxon>Stenosarchaea group</taxon>
        <taxon>Halobacteria</taxon>
        <taxon>Halobacteriales</taxon>
        <taxon>Haloarculaceae</taxon>
        <taxon>Haloarcula</taxon>
    </lineage>
</organism>
<reference evidence="2 3" key="1">
    <citation type="submission" date="2018-12" db="EMBL/GenBank/DDBJ databases">
        <title>Draft genome sequence of Haloarcula hispinica strain 18.1, an halophilic archaeon isolated from Chott El Jerid of Southern Tunisia.</title>
        <authorList>
            <person name="Najjari A."/>
            <person name="Ben Dhia O."/>
            <person name="Ferjani R."/>
            <person name="Mahjoubi M."/>
            <person name="Sghaier H."/>
            <person name="Elshahed M."/>
            <person name="Ouzari H.I."/>
            <person name="Cherid A."/>
            <person name="Youssef N."/>
        </authorList>
    </citation>
    <scope>NUCLEOTIDE SEQUENCE [LARGE SCALE GENOMIC DNA]</scope>
    <source>
        <strain evidence="2 3">18.1</strain>
    </source>
</reference>
<dbReference type="AlphaFoldDB" id="A0A482T4S5"/>
<gene>
    <name evidence="2" type="ORF">ELS20_07880</name>
</gene>
<proteinExistence type="predicted"/>
<sequence>MSIQLSPTTSIATDDVAVPEQPGDIFETLVADSELCCQQCYRRIGARHNFDYLSGRRWGDILSFVDYDLPEDEPRWNTSDREYHEQAQLADRTEHANPPGDDLDSGSACSFCGAIDSHRSPSTRSRSEALEAAVGIITTLTEFGCSHDPLALIVEVGDLKRDPDYAGDDFATFRMATERAVRAGRRPR</sequence>
<dbReference type="EMBL" id="RZIG01000002">
    <property type="protein sequence ID" value="RYJ09930.1"/>
    <property type="molecule type" value="Genomic_DNA"/>
</dbReference>